<feature type="domain" description="VPS9" evidence="11">
    <location>
        <begin position="1370"/>
        <end position="1511"/>
    </location>
</feature>
<evidence type="ECO:0000256" key="2">
    <source>
        <dbReference type="ARBA" id="ARBA00008489"/>
    </source>
</evidence>
<dbReference type="SUPFAM" id="SSF48350">
    <property type="entry name" value="GTPase activation domain, GAP"/>
    <property type="match status" value="1"/>
</dbReference>
<dbReference type="InterPro" id="IPR045046">
    <property type="entry name" value="Vps9-like"/>
</dbReference>
<accession>A0A653CP37</accession>
<dbReference type="GO" id="GO:0016020">
    <property type="term" value="C:membrane"/>
    <property type="evidence" value="ECO:0007669"/>
    <property type="project" value="UniProtKB-SubCell"/>
</dbReference>
<dbReference type="SUPFAM" id="SSF109993">
    <property type="entry name" value="VPS9 domain"/>
    <property type="match status" value="1"/>
</dbReference>
<dbReference type="Proteomes" id="UP000410492">
    <property type="component" value="Unassembled WGS sequence"/>
</dbReference>
<evidence type="ECO:0000259" key="11">
    <source>
        <dbReference type="PROSITE" id="PS51205"/>
    </source>
</evidence>
<feature type="region of interest" description="Disordered" evidence="9">
    <location>
        <begin position="540"/>
        <end position="569"/>
    </location>
</feature>
<dbReference type="Pfam" id="PF00616">
    <property type="entry name" value="RasGAP"/>
    <property type="match status" value="1"/>
</dbReference>
<evidence type="ECO:0000256" key="3">
    <source>
        <dbReference type="ARBA" id="ARBA00022468"/>
    </source>
</evidence>
<name>A0A653CP37_CALMS</name>
<keyword evidence="3" id="KW-0343">GTPase activation</keyword>
<dbReference type="SMART" id="SM00167">
    <property type="entry name" value="VPS9"/>
    <property type="match status" value="1"/>
</dbReference>
<dbReference type="InterPro" id="IPR008936">
    <property type="entry name" value="Rho_GTPase_activation_prot"/>
</dbReference>
<protein>
    <recommendedName>
        <fullName evidence="8">Receptor-mediated endocytosis protein 6 homolog</fullName>
    </recommendedName>
</protein>
<feature type="region of interest" description="Disordered" evidence="9">
    <location>
        <begin position="1004"/>
        <end position="1032"/>
    </location>
</feature>
<dbReference type="InterPro" id="IPR037191">
    <property type="entry name" value="VPS9_dom_sf"/>
</dbReference>
<keyword evidence="6" id="KW-0472">Membrane</keyword>
<dbReference type="GO" id="GO:0051049">
    <property type="term" value="P:regulation of transport"/>
    <property type="evidence" value="ECO:0007669"/>
    <property type="project" value="UniProtKB-ARBA"/>
</dbReference>
<keyword evidence="5" id="KW-0344">Guanine-nucleotide releasing factor</keyword>
<dbReference type="GO" id="GO:0005085">
    <property type="term" value="F:guanyl-nucleotide exchange factor activity"/>
    <property type="evidence" value="ECO:0007669"/>
    <property type="project" value="UniProtKB-KW"/>
</dbReference>
<dbReference type="EMBL" id="CAACVG010008350">
    <property type="protein sequence ID" value="VEN49439.1"/>
    <property type="molecule type" value="Genomic_DNA"/>
</dbReference>
<dbReference type="Pfam" id="PF02204">
    <property type="entry name" value="VPS9"/>
    <property type="match status" value="1"/>
</dbReference>
<evidence type="ECO:0000256" key="6">
    <source>
        <dbReference type="ARBA" id="ARBA00023136"/>
    </source>
</evidence>
<evidence type="ECO:0000256" key="4">
    <source>
        <dbReference type="ARBA" id="ARBA00022583"/>
    </source>
</evidence>
<organism evidence="12 13">
    <name type="scientific">Callosobruchus maculatus</name>
    <name type="common">Southern cowpea weevil</name>
    <name type="synonym">Pulse bruchid</name>
    <dbReference type="NCBI Taxonomy" id="64391"/>
    <lineage>
        <taxon>Eukaryota</taxon>
        <taxon>Metazoa</taxon>
        <taxon>Ecdysozoa</taxon>
        <taxon>Arthropoda</taxon>
        <taxon>Hexapoda</taxon>
        <taxon>Insecta</taxon>
        <taxon>Pterygota</taxon>
        <taxon>Neoptera</taxon>
        <taxon>Endopterygota</taxon>
        <taxon>Coleoptera</taxon>
        <taxon>Polyphaga</taxon>
        <taxon>Cucujiformia</taxon>
        <taxon>Chrysomeloidea</taxon>
        <taxon>Chrysomelidae</taxon>
        <taxon>Bruchinae</taxon>
        <taxon>Bruchini</taxon>
        <taxon>Callosobruchus</taxon>
    </lineage>
</organism>
<gene>
    <name evidence="12" type="ORF">CALMAC_LOCUS10549</name>
</gene>
<dbReference type="FunFam" id="1.20.1050.80:FF:000001">
    <property type="entry name" value="GTPase-activating protein and VPS9 domain-containing protein 1 isoform X1"/>
    <property type="match status" value="1"/>
</dbReference>
<proteinExistence type="inferred from homology"/>
<evidence type="ECO:0000259" key="10">
    <source>
        <dbReference type="PROSITE" id="PS50018"/>
    </source>
</evidence>
<dbReference type="InterPro" id="IPR041545">
    <property type="entry name" value="DUF5601"/>
</dbReference>
<feature type="domain" description="Ras-GAP" evidence="10">
    <location>
        <begin position="153"/>
        <end position="353"/>
    </location>
</feature>
<dbReference type="GO" id="GO:0030139">
    <property type="term" value="C:endocytic vesicle"/>
    <property type="evidence" value="ECO:0007669"/>
    <property type="project" value="TreeGrafter"/>
</dbReference>
<evidence type="ECO:0000256" key="7">
    <source>
        <dbReference type="ARBA" id="ARBA00053914"/>
    </source>
</evidence>
<dbReference type="Gene3D" id="1.10.506.10">
    <property type="entry name" value="GTPase Activation - p120gap, domain 1"/>
    <property type="match status" value="1"/>
</dbReference>
<feature type="region of interest" description="Disordered" evidence="9">
    <location>
        <begin position="879"/>
        <end position="920"/>
    </location>
</feature>
<keyword evidence="4" id="KW-0254">Endocytosis</keyword>
<comment type="similarity">
    <text evidence="2">Belongs to the GAPVD1 family.</text>
</comment>
<comment type="function">
    <text evidence="7">Acts both as a GTPase-activating protein (GAP) and a guanine nucleotide exchange factor (GEF), and participates in endocytosis.</text>
</comment>
<dbReference type="PROSITE" id="PS51205">
    <property type="entry name" value="VPS9"/>
    <property type="match status" value="1"/>
</dbReference>
<evidence type="ECO:0000313" key="12">
    <source>
        <dbReference type="EMBL" id="VEN49439.1"/>
    </source>
</evidence>
<dbReference type="Pfam" id="PF18151">
    <property type="entry name" value="DUF5601"/>
    <property type="match status" value="1"/>
</dbReference>
<dbReference type="PANTHER" id="PTHR23101">
    <property type="entry name" value="RAB GDP/GTP EXCHANGE FACTOR"/>
    <property type="match status" value="1"/>
</dbReference>
<dbReference type="PANTHER" id="PTHR23101:SF25">
    <property type="entry name" value="GTPASE-ACTIVATING PROTEIN AND VPS9 DOMAIN-CONTAINING PROTEIN 1"/>
    <property type="match status" value="1"/>
</dbReference>
<dbReference type="InterPro" id="IPR003123">
    <property type="entry name" value="VPS9"/>
</dbReference>
<feature type="region of interest" description="Disordered" evidence="9">
    <location>
        <begin position="737"/>
        <end position="791"/>
    </location>
</feature>
<dbReference type="PROSITE" id="PS50018">
    <property type="entry name" value="RAS_GTPASE_ACTIV_2"/>
    <property type="match status" value="1"/>
</dbReference>
<dbReference type="InterPro" id="IPR001936">
    <property type="entry name" value="RasGAP_dom"/>
</dbReference>
<dbReference type="GO" id="GO:0005829">
    <property type="term" value="C:cytosol"/>
    <property type="evidence" value="ECO:0007669"/>
    <property type="project" value="TreeGrafter"/>
</dbReference>
<dbReference type="OrthoDB" id="10264848at2759"/>
<evidence type="ECO:0000256" key="1">
    <source>
        <dbReference type="ARBA" id="ARBA00004170"/>
    </source>
</evidence>
<feature type="region of interest" description="Disordered" evidence="9">
    <location>
        <begin position="613"/>
        <end position="634"/>
    </location>
</feature>
<feature type="compositionally biased region" description="Pro residues" evidence="9">
    <location>
        <begin position="548"/>
        <end position="560"/>
    </location>
</feature>
<feature type="compositionally biased region" description="Low complexity" evidence="9">
    <location>
        <begin position="885"/>
        <end position="904"/>
    </location>
</feature>
<dbReference type="GO" id="GO:0006897">
    <property type="term" value="P:endocytosis"/>
    <property type="evidence" value="ECO:0007669"/>
    <property type="project" value="UniProtKB-KW"/>
</dbReference>
<keyword evidence="13" id="KW-1185">Reference proteome</keyword>
<evidence type="ECO:0000256" key="9">
    <source>
        <dbReference type="SAM" id="MobiDB-lite"/>
    </source>
</evidence>
<evidence type="ECO:0000256" key="8">
    <source>
        <dbReference type="ARBA" id="ARBA00068997"/>
    </source>
</evidence>
<evidence type="ECO:0000256" key="5">
    <source>
        <dbReference type="ARBA" id="ARBA00022658"/>
    </source>
</evidence>
<comment type="subcellular location">
    <subcellularLocation>
        <location evidence="1">Membrane</location>
        <topology evidence="1">Peripheral membrane protein</topology>
    </subcellularLocation>
</comment>
<feature type="compositionally biased region" description="Polar residues" evidence="9">
    <location>
        <begin position="765"/>
        <end position="775"/>
    </location>
</feature>
<dbReference type="GO" id="GO:0005096">
    <property type="term" value="F:GTPase activator activity"/>
    <property type="evidence" value="ECO:0007669"/>
    <property type="project" value="UniProtKB-KW"/>
</dbReference>
<evidence type="ECO:0000313" key="13">
    <source>
        <dbReference type="Proteomes" id="UP000410492"/>
    </source>
</evidence>
<sequence>MKNGLIEDKEVNVFNLVLSLRQEKLLVRNERTIIQELNDLVRNKTGLIIRSAWLTNKQKLLLYQRDISTQNYQKVDHLLNSQFVDAKHVIGFPNAVKLGNFLQLLRSRPTQLAKWLIHGEQISEDPHSYSTILETVVIGLYGSLLFPEDVKHMLSLLYELAKLQLLNCEDPRRLFYFFRVLKQRICSFKQLYFLFHEVLQSAKYFLSATLEIPIIQMMSNNDYYLDIDPDKSLMRYNSNENDVQNIFRTAEEFRLEVANRLINFANIFMNNLLENVYSFPKPLSWIVSHVSKIIEKSFNAKQANAVTTELIFNEYVCPMIIDPELYGICTSQVTEIARHNLIQVGQILQSLALSKFEPLDPKFSDVFGELNKNKMLDFLQLLFFDLDREEPPVDSSPVIIRHIMMFAEQELTSFVSLLQKIHAAESQNENFTKDPEIEEQLATLSLSSRDNSPKSNHNLSANNEDNPLKISNLFSLGHRSHLTRSMSADLKSSMATNDVKSSNSNVVLIFPIDQAHIDPIGMLPEEKVVDLTVPLKNGDIFEASSPKETPPLPSTPSRPPRPPEEDRGKSLCFAEEGSTGNTSDILEATSEAASNHSADSSIELENDNLSDMVSANVSGRGTPNISGRDTPSSQVCENEDRANVEARQENVVQPQPSNLTRQIRSEIDDKFCKFEIKKLLEGDETISIISETWSTDVLASDNETIDAGDTRQERQSLQLIDEVVQEVPAPMDLLETQSESAWSTDVMASDTERSTEVDNDDVASVAQSDDTNSVARSDDRSETDGDFGIARRLSTPSNYYNAQATNNFVASTQGQTNNNYSANSNLSSPYFVNLATNATNNKKYGVGSSFQEYKTDTRMNGKVYQMEQPLNNVDHSLAESDETKTTSSTKSSVVTVVQKSPVSTGEDAAGPSGLTKRSTSLVEGEAEYLKQNHIKDRQNEILLSNCSLNSSSSGSSSHSLEVKVLKNENSERWESKQWLNSSGSSLNVTLTPSESASELSILSGNERSKAQRPPLQPAAKKTGVAGTCLKPSASTGAIPKSISFDMSADKGLDDDGSRSKRGGFFGKLRMGFRNKRGKSFRNQDDYRMDGLDVCGFNKRRSESPVKNEHEVSSEDILAKYRSKSFTENPSAKDNCDQRKKSAKCQNVDISGSEEQNSFNDIKNKLRLVLSNTSEIPHYIKNNPISIKNKIETMLRLELGKARRLRQWSNVARIQEAIRCVNLLNDSSCLKLISSMNEDMALRSAYLHYLVASKQQLFICNNYLDSLRDQIAHDKNQCEEYLAALCVREFLSQQEAAVLEFCREFKQLNLADEKCDFLENFYDKLYCIMNGSPFWNDIFTTREKIIKLTLERFIMSKTYKNSIYPNGDGDKDRDRVLHQHIDRLSRTVTPEHKDLLIDRVYLRESPWLPAQDALRALTACRTPRDKVKCVAHCAKCIMDLLGLSQANGVAATADDFTPVLVYVIIKVNPDDLLSTIQYVNSFFQSQLSGEELYWWTQFCAAVEYIKTMDYSD</sequence>
<dbReference type="Gene3D" id="1.20.1050.80">
    <property type="entry name" value="VPS9 domain"/>
    <property type="match status" value="1"/>
</dbReference>
<dbReference type="GO" id="GO:0031267">
    <property type="term" value="F:small GTPase binding"/>
    <property type="evidence" value="ECO:0007669"/>
    <property type="project" value="TreeGrafter"/>
</dbReference>
<reference evidence="12 13" key="1">
    <citation type="submission" date="2019-01" db="EMBL/GenBank/DDBJ databases">
        <authorList>
            <person name="Sayadi A."/>
        </authorList>
    </citation>
    <scope>NUCLEOTIDE SEQUENCE [LARGE SCALE GENOMIC DNA]</scope>
</reference>